<comment type="similarity">
    <text evidence="1">Belongs to the 14-3-3 family.</text>
</comment>
<evidence type="ECO:0000259" key="3">
    <source>
        <dbReference type="SMART" id="SM00101"/>
    </source>
</evidence>
<keyword evidence="4" id="KW-1185">Reference proteome</keyword>
<dbReference type="WBParaSite" id="MBELARI_LOCUS5793">
    <property type="protein sequence ID" value="MBELARI_LOCUS5793"/>
    <property type="gene ID" value="MBELARI_LOCUS5793"/>
</dbReference>
<reference evidence="5" key="1">
    <citation type="submission" date="2024-02" db="UniProtKB">
        <authorList>
            <consortium name="WormBaseParasite"/>
        </authorList>
    </citation>
    <scope>IDENTIFICATION</scope>
</reference>
<feature type="site" description="Interaction with phosphoserine on interacting protein" evidence="2">
    <location>
        <position position="129"/>
    </location>
</feature>
<dbReference type="CDD" id="cd08774">
    <property type="entry name" value="14-3-3"/>
    <property type="match status" value="1"/>
</dbReference>
<dbReference type="InterPro" id="IPR036815">
    <property type="entry name" value="14-3-3_dom_sf"/>
</dbReference>
<dbReference type="Gene3D" id="1.20.190.20">
    <property type="entry name" value="14-3-3 domain"/>
    <property type="match status" value="1"/>
</dbReference>
<evidence type="ECO:0000313" key="5">
    <source>
        <dbReference type="WBParaSite" id="MBELARI_LOCUS5793"/>
    </source>
</evidence>
<evidence type="ECO:0000313" key="4">
    <source>
        <dbReference type="Proteomes" id="UP000887575"/>
    </source>
</evidence>
<dbReference type="AlphaFoldDB" id="A0AAF3FJ65"/>
<dbReference type="Pfam" id="PF00244">
    <property type="entry name" value="14-3-3"/>
    <property type="match status" value="1"/>
</dbReference>
<organism evidence="4 5">
    <name type="scientific">Mesorhabditis belari</name>
    <dbReference type="NCBI Taxonomy" id="2138241"/>
    <lineage>
        <taxon>Eukaryota</taxon>
        <taxon>Metazoa</taxon>
        <taxon>Ecdysozoa</taxon>
        <taxon>Nematoda</taxon>
        <taxon>Chromadorea</taxon>
        <taxon>Rhabditida</taxon>
        <taxon>Rhabditina</taxon>
        <taxon>Rhabditomorpha</taxon>
        <taxon>Rhabditoidea</taxon>
        <taxon>Rhabditidae</taxon>
        <taxon>Mesorhabditinae</taxon>
        <taxon>Mesorhabditis</taxon>
    </lineage>
</organism>
<dbReference type="SMART" id="SM00101">
    <property type="entry name" value="14_3_3"/>
    <property type="match status" value="1"/>
</dbReference>
<dbReference type="PIRSF" id="PIRSF000868">
    <property type="entry name" value="14-3-3"/>
    <property type="match status" value="1"/>
</dbReference>
<name>A0AAF3FJ65_9BILA</name>
<dbReference type="PANTHER" id="PTHR18860">
    <property type="entry name" value="14-3-3 PROTEIN"/>
    <property type="match status" value="1"/>
</dbReference>
<feature type="site" description="Interaction with phosphoserine on interacting protein" evidence="2">
    <location>
        <position position="56"/>
    </location>
</feature>
<dbReference type="InterPro" id="IPR023410">
    <property type="entry name" value="14-3-3_domain"/>
</dbReference>
<protein>
    <submittedName>
        <fullName evidence="5">14-3-3 domain-containing protein</fullName>
    </submittedName>
</protein>
<evidence type="ECO:0000256" key="1">
    <source>
        <dbReference type="ARBA" id="ARBA00006141"/>
    </source>
</evidence>
<dbReference type="SUPFAM" id="SSF48445">
    <property type="entry name" value="14-3-3 protein"/>
    <property type="match status" value="1"/>
</dbReference>
<dbReference type="Proteomes" id="UP000887575">
    <property type="component" value="Unassembled WGS sequence"/>
</dbReference>
<proteinExistence type="inferred from homology"/>
<sequence>MSRDDLVQKAKLAEQAERHTDMAKAIKKVTEFGDQLTGEERNLFSMAYKNMIGSRRHAWRVVSTIEQMNKNSSEPANPEVIKNYRLLIEKEIMAVSEEVIELLNKFILPKTTEPEHKVFYLKMKADYHRYIAEVATEDELSSATENAKKAYEEALKVAEQHMRAVNPIRLGLVLNFSVFYYEILKEFDLACELAKESFDTAILQLDTQGDECYKDSTLILQLLRDNLALWTAKATIDANPQNQGTA</sequence>
<evidence type="ECO:0000256" key="2">
    <source>
        <dbReference type="PIRSR" id="PIRSR000868-1"/>
    </source>
</evidence>
<accession>A0AAF3FJ65</accession>
<feature type="domain" description="14-3-3" evidence="3">
    <location>
        <begin position="3"/>
        <end position="244"/>
    </location>
</feature>
<dbReference type="InterPro" id="IPR000308">
    <property type="entry name" value="14-3-3"/>
</dbReference>
<dbReference type="PRINTS" id="PR00305">
    <property type="entry name" value="1433ZETA"/>
</dbReference>